<protein>
    <recommendedName>
        <fullName evidence="4">Secreted protein</fullName>
    </recommendedName>
</protein>
<gene>
    <name evidence="2" type="ORF">RCOM_2136590</name>
</gene>
<dbReference type="InParanoid" id="B9TAK5"/>
<dbReference type="AlphaFoldDB" id="B9TAK5"/>
<accession>B9TAK5</accession>
<evidence type="ECO:0000313" key="3">
    <source>
        <dbReference type="Proteomes" id="UP000008311"/>
    </source>
</evidence>
<feature type="signal peptide" evidence="1">
    <location>
        <begin position="1"/>
        <end position="19"/>
    </location>
</feature>
<sequence>MEWNWYLSVLLLFHRSAHQLSQGSAYCWNRRAYQCSFSCFGPDPGVIMPTFKHRDESRLHPTLAHLDQSHSLDSLSYSVLRVSPTGTSPSFPSSSRILVFKGPTSHTDAYESQVRDERWSLKNDG</sequence>
<name>B9TAK5_RICCO</name>
<proteinExistence type="predicted"/>
<keyword evidence="1" id="KW-0732">Signal</keyword>
<organism evidence="2 3">
    <name type="scientific">Ricinus communis</name>
    <name type="common">Castor bean</name>
    <dbReference type="NCBI Taxonomy" id="3988"/>
    <lineage>
        <taxon>Eukaryota</taxon>
        <taxon>Viridiplantae</taxon>
        <taxon>Streptophyta</taxon>
        <taxon>Embryophyta</taxon>
        <taxon>Tracheophyta</taxon>
        <taxon>Spermatophyta</taxon>
        <taxon>Magnoliopsida</taxon>
        <taxon>eudicotyledons</taxon>
        <taxon>Gunneridae</taxon>
        <taxon>Pentapetalae</taxon>
        <taxon>rosids</taxon>
        <taxon>fabids</taxon>
        <taxon>Malpighiales</taxon>
        <taxon>Euphorbiaceae</taxon>
        <taxon>Acalyphoideae</taxon>
        <taxon>Acalypheae</taxon>
        <taxon>Ricinus</taxon>
    </lineage>
</organism>
<dbReference type="EMBL" id="EQ975806">
    <property type="protein sequence ID" value="EEF27110.1"/>
    <property type="molecule type" value="Genomic_DNA"/>
</dbReference>
<keyword evidence="3" id="KW-1185">Reference proteome</keyword>
<evidence type="ECO:0000256" key="1">
    <source>
        <dbReference type="SAM" id="SignalP"/>
    </source>
</evidence>
<feature type="chain" id="PRO_5002890110" description="Secreted protein" evidence="1">
    <location>
        <begin position="20"/>
        <end position="125"/>
    </location>
</feature>
<dbReference type="Proteomes" id="UP000008311">
    <property type="component" value="Unassembled WGS sequence"/>
</dbReference>
<evidence type="ECO:0008006" key="4">
    <source>
        <dbReference type="Google" id="ProtNLM"/>
    </source>
</evidence>
<reference evidence="3" key="1">
    <citation type="journal article" date="2010" name="Nat. Biotechnol.">
        <title>Draft genome sequence of the oilseed species Ricinus communis.</title>
        <authorList>
            <person name="Chan A.P."/>
            <person name="Crabtree J."/>
            <person name="Zhao Q."/>
            <person name="Lorenzi H."/>
            <person name="Orvis J."/>
            <person name="Puiu D."/>
            <person name="Melake-Berhan A."/>
            <person name="Jones K.M."/>
            <person name="Redman J."/>
            <person name="Chen G."/>
            <person name="Cahoon E.B."/>
            <person name="Gedil M."/>
            <person name="Stanke M."/>
            <person name="Haas B.J."/>
            <person name="Wortman J.R."/>
            <person name="Fraser-Liggett C.M."/>
            <person name="Ravel J."/>
            <person name="Rabinowicz P.D."/>
        </authorList>
    </citation>
    <scope>NUCLEOTIDE SEQUENCE [LARGE SCALE GENOMIC DNA]</scope>
    <source>
        <strain evidence="3">cv. Hale</strain>
    </source>
</reference>
<evidence type="ECO:0000313" key="2">
    <source>
        <dbReference type="EMBL" id="EEF27110.1"/>
    </source>
</evidence>